<dbReference type="SUPFAM" id="SSF53474">
    <property type="entry name" value="alpha/beta-Hydrolases"/>
    <property type="match status" value="1"/>
</dbReference>
<dbReference type="Proteomes" id="UP000247233">
    <property type="component" value="Unassembled WGS sequence"/>
</dbReference>
<sequence>MPLNNYASDFSATLGGLTLDGFISSHGVVNLLNIPYAAIPARFQTASMLNPATTEGRLDARHYGPLCPQPADPTLRLFSHIYEQQSLSNPKDEVDCLHLNIYAPPSVFSQNAKKLPVLVWIHGGAFNTGSNATEYDGNHLVKRSIELGKPVIIVTINYRIHFLGFLSSQELIAEASDAGEVPILNQGLNDQKIALQWIQKNISHLGGDASQVTVAGESAGAASIFYLLKHGVPLFSKAIFCSCPKPMFRKLSETQQIFDSLVQGIGIDADAPYQVKLQALRAHNPEDLIALHPSPVVSYPIEDPNWFADWDPQQISSPDYWANLPVWCPEIIIGHLKDEAALFLSPAYPSDLTEEEAKTHVQTILSHPRPAEIALSAIRPSPDISPLHSLLSIATHALFTAPDLEFCTRNATKPHRKVYLYSIDIPDPYPGTDFEGNSPGPLGGYAWHSFGNGIFFYQPPARVDPEISATADRMSDAYTSFIYGDKGPAWEAFGEKGRMMSWNGSSTGLVDVGLGWKDLVREKLVAEGVQHWVDVYERDGWLTVIPQPALCRAVRTA</sequence>
<proteinExistence type="inferred from homology"/>
<dbReference type="InterPro" id="IPR002018">
    <property type="entry name" value="CarbesteraseB"/>
</dbReference>
<dbReference type="AlphaFoldDB" id="A0A317WWL7"/>
<comment type="caution">
    <text evidence="5">The sequence shown here is derived from an EMBL/GenBank/DDBJ whole genome shotgun (WGS) entry which is preliminary data.</text>
</comment>
<evidence type="ECO:0000313" key="6">
    <source>
        <dbReference type="Proteomes" id="UP000247233"/>
    </source>
</evidence>
<dbReference type="Gene3D" id="3.40.50.1820">
    <property type="entry name" value="alpha/beta hydrolase"/>
    <property type="match status" value="1"/>
</dbReference>
<evidence type="ECO:0000259" key="4">
    <source>
        <dbReference type="Pfam" id="PF00135"/>
    </source>
</evidence>
<gene>
    <name evidence="5" type="ORF">BO70DRAFT_349299</name>
</gene>
<dbReference type="InterPro" id="IPR002168">
    <property type="entry name" value="Lipase_GDXG_HIS_AS"/>
</dbReference>
<reference evidence="5 6" key="1">
    <citation type="submission" date="2016-12" db="EMBL/GenBank/DDBJ databases">
        <title>The genomes of Aspergillus section Nigri reveals drivers in fungal speciation.</title>
        <authorList>
            <consortium name="DOE Joint Genome Institute"/>
            <person name="Vesth T.C."/>
            <person name="Nybo J."/>
            <person name="Theobald S."/>
            <person name="Brandl J."/>
            <person name="Frisvad J.C."/>
            <person name="Nielsen K.F."/>
            <person name="Lyhne E.K."/>
            <person name="Kogle M.E."/>
            <person name="Kuo A."/>
            <person name="Riley R."/>
            <person name="Clum A."/>
            <person name="Nolan M."/>
            <person name="Lipzen A."/>
            <person name="Salamov A."/>
            <person name="Henrissat B."/>
            <person name="Wiebenga A."/>
            <person name="De Vries R.P."/>
            <person name="Grigoriev I.V."/>
            <person name="Mortensen U.H."/>
            <person name="Andersen M.R."/>
            <person name="Baker S.E."/>
        </authorList>
    </citation>
    <scope>NUCLEOTIDE SEQUENCE [LARGE SCALE GENOMIC DNA]</scope>
    <source>
        <strain evidence="5 6">CBS 117.55</strain>
    </source>
</reference>
<dbReference type="OrthoDB" id="6846267at2759"/>
<dbReference type="GeneID" id="37063885"/>
<dbReference type="VEuPathDB" id="FungiDB:BO70DRAFT_349299"/>
<evidence type="ECO:0000256" key="1">
    <source>
        <dbReference type="ARBA" id="ARBA00005964"/>
    </source>
</evidence>
<dbReference type="PANTHER" id="PTHR43142">
    <property type="entry name" value="CARBOXYLIC ESTER HYDROLASE"/>
    <property type="match status" value="1"/>
</dbReference>
<dbReference type="PROSITE" id="PS01173">
    <property type="entry name" value="LIPASE_GDXG_HIS"/>
    <property type="match status" value="1"/>
</dbReference>
<dbReference type="PANTHER" id="PTHR43142:SF1">
    <property type="entry name" value="CARBOXYLIC ESTER HYDROLASE"/>
    <property type="match status" value="1"/>
</dbReference>
<comment type="similarity">
    <text evidence="1">Belongs to the type-B carboxylesterase/lipase family.</text>
</comment>
<protein>
    <submittedName>
        <fullName evidence="5">Alpha/beta-hydrolase</fullName>
    </submittedName>
</protein>
<feature type="domain" description="Carboxylesterase type B" evidence="4">
    <location>
        <begin position="27"/>
        <end position="428"/>
    </location>
</feature>
<dbReference type="Pfam" id="PF00135">
    <property type="entry name" value="COesterase"/>
    <property type="match status" value="1"/>
</dbReference>
<dbReference type="EMBL" id="MSFL01000002">
    <property type="protein sequence ID" value="PWY90713.1"/>
    <property type="molecule type" value="Genomic_DNA"/>
</dbReference>
<comment type="similarity">
    <text evidence="2">Belongs to the 'GDXG' lipolytic enzyme family.</text>
</comment>
<keyword evidence="3 5" id="KW-0378">Hydrolase</keyword>
<accession>A0A317WWL7</accession>
<keyword evidence="6" id="KW-1185">Reference proteome</keyword>
<dbReference type="InterPro" id="IPR029058">
    <property type="entry name" value="AB_hydrolase_fold"/>
</dbReference>
<dbReference type="GO" id="GO:0016787">
    <property type="term" value="F:hydrolase activity"/>
    <property type="evidence" value="ECO:0007669"/>
    <property type="project" value="UniProtKB-KW"/>
</dbReference>
<dbReference type="RefSeq" id="XP_025403156.1">
    <property type="nucleotide sequence ID" value="XM_025541648.1"/>
</dbReference>
<name>A0A317WWL7_9EURO</name>
<organism evidence="5 6">
    <name type="scientific">Aspergillus heteromorphus CBS 117.55</name>
    <dbReference type="NCBI Taxonomy" id="1448321"/>
    <lineage>
        <taxon>Eukaryota</taxon>
        <taxon>Fungi</taxon>
        <taxon>Dikarya</taxon>
        <taxon>Ascomycota</taxon>
        <taxon>Pezizomycotina</taxon>
        <taxon>Eurotiomycetes</taxon>
        <taxon>Eurotiomycetidae</taxon>
        <taxon>Eurotiales</taxon>
        <taxon>Aspergillaceae</taxon>
        <taxon>Aspergillus</taxon>
        <taxon>Aspergillus subgen. Circumdati</taxon>
    </lineage>
</organism>
<dbReference type="STRING" id="1448321.A0A317WWL7"/>
<evidence type="ECO:0000256" key="2">
    <source>
        <dbReference type="ARBA" id="ARBA00010515"/>
    </source>
</evidence>
<evidence type="ECO:0000313" key="5">
    <source>
        <dbReference type="EMBL" id="PWY90713.1"/>
    </source>
</evidence>
<evidence type="ECO:0000256" key="3">
    <source>
        <dbReference type="ARBA" id="ARBA00022801"/>
    </source>
</evidence>